<proteinExistence type="predicted"/>
<keyword evidence="3" id="KW-1185">Reference proteome</keyword>
<feature type="compositionally biased region" description="Polar residues" evidence="1">
    <location>
        <begin position="30"/>
        <end position="45"/>
    </location>
</feature>
<sequence length="274" mass="31096">MANNQEEPPLDLEQILATLRNLPQTHVIPDQSQHQSYGYDQSPQTLPGESTASAPEPAPAPAPQPTGQAQNSKEYDPTMSGQSYLADPPSRWRVAKKEPILPAAHLVDWRYGLRCVTQITANDPNIVHAIKKLMKDQERHVQQWEAGRDRLIEEQKMKKENEQTHRAALSLPGLLQNTPLLRTPEREQEELVAYDRKVYRACCAMVEAQSAELKNLGIPFFCLRPERVLPEGVEPTPLAPGEFDGGMYKRKISRKQLLELQRKMLNHLALLYED</sequence>
<accession>A0A2T2P2V8</accession>
<dbReference type="EMBL" id="KZ678130">
    <property type="protein sequence ID" value="PSN72017.1"/>
    <property type="molecule type" value="Genomic_DNA"/>
</dbReference>
<dbReference type="Pfam" id="PF10454">
    <property type="entry name" value="DUF2458"/>
    <property type="match status" value="1"/>
</dbReference>
<reference evidence="2 3" key="1">
    <citation type="journal article" date="2018" name="Front. Microbiol.">
        <title>Genome-Wide Analysis of Corynespora cassiicola Leaf Fall Disease Putative Effectors.</title>
        <authorList>
            <person name="Lopez D."/>
            <person name="Ribeiro S."/>
            <person name="Label P."/>
            <person name="Fumanal B."/>
            <person name="Venisse J.S."/>
            <person name="Kohler A."/>
            <person name="de Oliveira R.R."/>
            <person name="Labutti K."/>
            <person name="Lipzen A."/>
            <person name="Lail K."/>
            <person name="Bauer D."/>
            <person name="Ohm R.A."/>
            <person name="Barry K.W."/>
            <person name="Spatafora J."/>
            <person name="Grigoriev I.V."/>
            <person name="Martin F.M."/>
            <person name="Pujade-Renaud V."/>
        </authorList>
    </citation>
    <scope>NUCLEOTIDE SEQUENCE [LARGE SCALE GENOMIC DNA]</scope>
    <source>
        <strain evidence="2 3">Philippines</strain>
    </source>
</reference>
<evidence type="ECO:0000313" key="3">
    <source>
        <dbReference type="Proteomes" id="UP000240883"/>
    </source>
</evidence>
<dbReference type="AlphaFoldDB" id="A0A2T2P2V8"/>
<protein>
    <submittedName>
        <fullName evidence="2">Uncharacterized protein</fullName>
    </submittedName>
</protein>
<dbReference type="InterPro" id="IPR018858">
    <property type="entry name" value="DUF2458"/>
</dbReference>
<evidence type="ECO:0000313" key="2">
    <source>
        <dbReference type="EMBL" id="PSN72017.1"/>
    </source>
</evidence>
<organism evidence="2 3">
    <name type="scientific">Corynespora cassiicola Philippines</name>
    <dbReference type="NCBI Taxonomy" id="1448308"/>
    <lineage>
        <taxon>Eukaryota</taxon>
        <taxon>Fungi</taxon>
        <taxon>Dikarya</taxon>
        <taxon>Ascomycota</taxon>
        <taxon>Pezizomycotina</taxon>
        <taxon>Dothideomycetes</taxon>
        <taxon>Pleosporomycetidae</taxon>
        <taxon>Pleosporales</taxon>
        <taxon>Corynesporascaceae</taxon>
        <taxon>Corynespora</taxon>
    </lineage>
</organism>
<evidence type="ECO:0000256" key="1">
    <source>
        <dbReference type="SAM" id="MobiDB-lite"/>
    </source>
</evidence>
<gene>
    <name evidence="2" type="ORF">BS50DRAFT_569599</name>
</gene>
<dbReference type="Proteomes" id="UP000240883">
    <property type="component" value="Unassembled WGS sequence"/>
</dbReference>
<feature type="region of interest" description="Disordered" evidence="1">
    <location>
        <begin position="23"/>
        <end position="87"/>
    </location>
</feature>
<name>A0A2T2P2V8_CORCC</name>
<dbReference type="OrthoDB" id="5363415at2759"/>